<evidence type="ECO:0000313" key="3">
    <source>
        <dbReference type="Proteomes" id="UP000016412"/>
    </source>
</evidence>
<gene>
    <name evidence="2" type="ORF">HMPREF0860_2003</name>
    <name evidence="1" type="ORF">HMPREF1325_0825</name>
</gene>
<dbReference type="Proteomes" id="UP000016412">
    <property type="component" value="Unassembled WGS sequence"/>
</dbReference>
<name>U1GU90_TRESO</name>
<dbReference type="PANTHER" id="PTHR11669:SF8">
    <property type="entry name" value="DNA POLYMERASE III SUBUNIT DELTA"/>
    <property type="match status" value="1"/>
</dbReference>
<reference evidence="3 4" key="1">
    <citation type="submission" date="2013-08" db="EMBL/GenBank/DDBJ databases">
        <authorList>
            <person name="Durkin A.S."/>
            <person name="Haft D.R."/>
            <person name="McCorrison J."/>
            <person name="Torralba M."/>
            <person name="Gillis M."/>
            <person name="Haft D.H."/>
            <person name="Methe B."/>
            <person name="Sutton G."/>
            <person name="Nelson K.E."/>
        </authorList>
    </citation>
    <scope>NUCLEOTIDE SEQUENCE [LARGE SCALE GENOMIC DNA]</scope>
    <source>
        <strain evidence="2 4">ATCC 35536</strain>
        <strain evidence="1 3">VPI DR56BR1116</strain>
    </source>
</reference>
<dbReference type="eggNOG" id="COG0470">
    <property type="taxonomic scope" value="Bacteria"/>
</dbReference>
<dbReference type="RefSeq" id="WP_021330854.1">
    <property type="nucleotide sequence ID" value="NZ_AUZJ01000045.1"/>
</dbReference>
<dbReference type="AlphaFoldDB" id="U1GU90"/>
<dbReference type="OrthoDB" id="350329at2"/>
<dbReference type="EMBL" id="AUZJ01000045">
    <property type="protein sequence ID" value="ERF60154.1"/>
    <property type="molecule type" value="Genomic_DNA"/>
</dbReference>
<dbReference type="PANTHER" id="PTHR11669">
    <property type="entry name" value="REPLICATION FACTOR C / DNA POLYMERASE III GAMMA-TAU SUBUNIT"/>
    <property type="match status" value="1"/>
</dbReference>
<dbReference type="Proteomes" id="UP000016646">
    <property type="component" value="Unassembled WGS sequence"/>
</dbReference>
<organism evidence="1 3">
    <name type="scientific">Treponema socranskii subsp. socranskii VPI DR56BR1116 = ATCC 35536</name>
    <dbReference type="NCBI Taxonomy" id="1125725"/>
    <lineage>
        <taxon>Bacteria</taxon>
        <taxon>Pseudomonadati</taxon>
        <taxon>Spirochaetota</taxon>
        <taxon>Spirochaetia</taxon>
        <taxon>Spirochaetales</taxon>
        <taxon>Treponemataceae</taxon>
        <taxon>Treponema</taxon>
    </lineage>
</organism>
<dbReference type="EMBL" id="AVQI01000059">
    <property type="protein sequence ID" value="ERK01281.1"/>
    <property type="molecule type" value="Genomic_DNA"/>
</dbReference>
<keyword evidence="4" id="KW-1185">Reference proteome</keyword>
<protein>
    <submittedName>
        <fullName evidence="1">DNA polymerase III, delta subunit</fullName>
    </submittedName>
</protein>
<dbReference type="InterPro" id="IPR050238">
    <property type="entry name" value="DNA_Rep/Repair_Clamp_Loader"/>
</dbReference>
<proteinExistence type="predicted"/>
<dbReference type="GO" id="GO:0006261">
    <property type="term" value="P:DNA-templated DNA replication"/>
    <property type="evidence" value="ECO:0007669"/>
    <property type="project" value="TreeGrafter"/>
</dbReference>
<sequence>MFENIIRQEASSLLENDIRSSSLPGALLFYGPASSGKLSCALECARVLSCMGEEKGAWQCTCPSCLRHKALVHQNTILAGPRDCTLEIASCLAVFLSAHKKSAPYERSARYLFLRSVRKLTMRFNPVVLQDDDKLSKIAPLIASVDEYMETIDFPHELPDAETLQKTCGEIQKLCRKLESDFLPDAIPIKHIRAVSAWAHIKSSAGKKTVVLENAERMNESARNALLKILEEPPEDAVFILTTEKRSSVMPTILSRVRPYRFRDRTKAEQLEVVRRIFHDDAWNGTLGEYFETFLPVAPEKIRDCAASFFKSVASNAIPDCAKILKDCASFEPRLMFRIFLDGIARAQRPLAKSASGAESSAECMASLRECWLSLSVYNESPLAALENLTRTFFKINKTHDFVFKAAYE</sequence>
<dbReference type="STRING" id="1125725.HMPREF1325_0825"/>
<accession>U1GU90</accession>
<dbReference type="eggNOG" id="COG2812">
    <property type="taxonomic scope" value="Bacteria"/>
</dbReference>
<dbReference type="InterPro" id="IPR027417">
    <property type="entry name" value="P-loop_NTPase"/>
</dbReference>
<dbReference type="Gene3D" id="3.40.50.300">
    <property type="entry name" value="P-loop containing nucleotide triphosphate hydrolases"/>
    <property type="match status" value="1"/>
</dbReference>
<comment type="caution">
    <text evidence="1">The sequence shown here is derived from an EMBL/GenBank/DDBJ whole genome shotgun (WGS) entry which is preliminary data.</text>
</comment>
<dbReference type="Pfam" id="PF13177">
    <property type="entry name" value="DNA_pol3_delta2"/>
    <property type="match status" value="2"/>
</dbReference>
<evidence type="ECO:0000313" key="1">
    <source>
        <dbReference type="EMBL" id="ERF60154.1"/>
    </source>
</evidence>
<evidence type="ECO:0000313" key="4">
    <source>
        <dbReference type="Proteomes" id="UP000016646"/>
    </source>
</evidence>
<dbReference type="PATRIC" id="fig|1125725.3.peg.1890"/>
<dbReference type="SUPFAM" id="SSF52540">
    <property type="entry name" value="P-loop containing nucleoside triphosphate hydrolases"/>
    <property type="match status" value="1"/>
</dbReference>
<evidence type="ECO:0000313" key="2">
    <source>
        <dbReference type="EMBL" id="ERK01281.1"/>
    </source>
</evidence>